<evidence type="ECO:0000313" key="2">
    <source>
        <dbReference type="EMBL" id="KAK3264800.1"/>
    </source>
</evidence>
<proteinExistence type="predicted"/>
<name>A0AAE0KY71_9CHLO</name>
<feature type="compositionally biased region" description="Basic and acidic residues" evidence="1">
    <location>
        <begin position="272"/>
        <end position="281"/>
    </location>
</feature>
<feature type="region of interest" description="Disordered" evidence="1">
    <location>
        <begin position="259"/>
        <end position="289"/>
    </location>
</feature>
<dbReference type="Proteomes" id="UP001190700">
    <property type="component" value="Unassembled WGS sequence"/>
</dbReference>
<accession>A0AAE0KY71</accession>
<feature type="region of interest" description="Disordered" evidence="1">
    <location>
        <begin position="193"/>
        <end position="247"/>
    </location>
</feature>
<organism evidence="2 3">
    <name type="scientific">Cymbomonas tetramitiformis</name>
    <dbReference type="NCBI Taxonomy" id="36881"/>
    <lineage>
        <taxon>Eukaryota</taxon>
        <taxon>Viridiplantae</taxon>
        <taxon>Chlorophyta</taxon>
        <taxon>Pyramimonadophyceae</taxon>
        <taxon>Pyramimonadales</taxon>
        <taxon>Pyramimonadaceae</taxon>
        <taxon>Cymbomonas</taxon>
    </lineage>
</organism>
<evidence type="ECO:0000256" key="1">
    <source>
        <dbReference type="SAM" id="MobiDB-lite"/>
    </source>
</evidence>
<dbReference type="AlphaFoldDB" id="A0AAE0KY71"/>
<dbReference type="EMBL" id="LGRX02014347">
    <property type="protein sequence ID" value="KAK3264800.1"/>
    <property type="molecule type" value="Genomic_DNA"/>
</dbReference>
<gene>
    <name evidence="2" type="ORF">CYMTET_26478</name>
</gene>
<sequence>MQHPVHGSWELLHYLQERKLCVCFQDFATLHGCDLRSERHEGGVGAKDDDLKSFLSNLGQLYGKHFMQDENQNRSAHYGTIFVTEDAAFATLFTFDDATASVRVDANRLLYSTLELLVDPNSPAADWKDSSSTASPLDGKRVLLEFARRLLDCDDPRFQRTSDLMAVRVVPDKDPHDAISDFNAALAAARSEVRHARRERRPEGPLHQSLGPDVFPTASLRLAPRKHFGDPPSHRDDGDALSDSRDMVLDLKRQHTILTTKAADESSGIHATGREAEERPRQQVPPIRR</sequence>
<protein>
    <submittedName>
        <fullName evidence="2">Uncharacterized protein</fullName>
    </submittedName>
</protein>
<feature type="compositionally biased region" description="Basic and acidic residues" evidence="1">
    <location>
        <begin position="227"/>
        <end position="247"/>
    </location>
</feature>
<comment type="caution">
    <text evidence="2">The sequence shown here is derived from an EMBL/GenBank/DDBJ whole genome shotgun (WGS) entry which is preliminary data.</text>
</comment>
<reference evidence="2 3" key="1">
    <citation type="journal article" date="2015" name="Genome Biol. Evol.">
        <title>Comparative Genomics of a Bacterivorous Green Alga Reveals Evolutionary Causalities and Consequences of Phago-Mixotrophic Mode of Nutrition.</title>
        <authorList>
            <person name="Burns J.A."/>
            <person name="Paasch A."/>
            <person name="Narechania A."/>
            <person name="Kim E."/>
        </authorList>
    </citation>
    <scope>NUCLEOTIDE SEQUENCE [LARGE SCALE GENOMIC DNA]</scope>
    <source>
        <strain evidence="2 3">PLY_AMNH</strain>
    </source>
</reference>
<evidence type="ECO:0000313" key="3">
    <source>
        <dbReference type="Proteomes" id="UP001190700"/>
    </source>
</evidence>
<keyword evidence="3" id="KW-1185">Reference proteome</keyword>